<evidence type="ECO:0000256" key="1">
    <source>
        <dbReference type="SAM" id="MobiDB-lite"/>
    </source>
</evidence>
<dbReference type="AlphaFoldDB" id="F8CC21"/>
<feature type="compositionally biased region" description="Basic and acidic residues" evidence="1">
    <location>
        <begin position="22"/>
        <end position="47"/>
    </location>
</feature>
<dbReference type="Proteomes" id="UP000000488">
    <property type="component" value="Chromosome"/>
</dbReference>
<proteinExistence type="predicted"/>
<organism evidence="2 3">
    <name type="scientific">Myxococcus fulvus (strain ATCC BAA-855 / HW-1)</name>
    <dbReference type="NCBI Taxonomy" id="483219"/>
    <lineage>
        <taxon>Bacteria</taxon>
        <taxon>Pseudomonadati</taxon>
        <taxon>Myxococcota</taxon>
        <taxon>Myxococcia</taxon>
        <taxon>Myxococcales</taxon>
        <taxon>Cystobacterineae</taxon>
        <taxon>Myxococcaceae</taxon>
        <taxon>Myxococcus</taxon>
    </lineage>
</organism>
<dbReference type="EMBL" id="CP002830">
    <property type="protein sequence ID" value="AEI67178.1"/>
    <property type="molecule type" value="Genomic_DNA"/>
</dbReference>
<evidence type="ECO:0000313" key="2">
    <source>
        <dbReference type="EMBL" id="AEI67178.1"/>
    </source>
</evidence>
<dbReference type="HOGENOM" id="CLU_2181018_0_0_7"/>
<reference evidence="2 3" key="1">
    <citation type="journal article" date="2011" name="J. Bacteriol.">
        <title>Genome sequence of the halotolerant marine bacterium Myxococcus fulvus HW-1.</title>
        <authorList>
            <person name="Li Z.F."/>
            <person name="Li X."/>
            <person name="Liu H."/>
            <person name="Liu X."/>
            <person name="Han K."/>
            <person name="Wu Z.H."/>
            <person name="Hu W."/>
            <person name="Li F.F."/>
            <person name="Li Y.Z."/>
        </authorList>
    </citation>
    <scope>NUCLEOTIDE SEQUENCE [LARGE SCALE GENOMIC DNA]</scope>
    <source>
        <strain evidence="3">ATCC BAA-855 / HW-1</strain>
    </source>
</reference>
<name>F8CC21_MYXFH</name>
<protein>
    <submittedName>
        <fullName evidence="2">Uncharacterized protein</fullName>
    </submittedName>
</protein>
<dbReference type="KEGG" id="mfu:LILAB_26430"/>
<evidence type="ECO:0000313" key="3">
    <source>
        <dbReference type="Proteomes" id="UP000000488"/>
    </source>
</evidence>
<accession>F8CC21</accession>
<gene>
    <name evidence="2" type="ordered locus">LILAB_26430</name>
</gene>
<sequence>MKGLFLGAASALALWGCANNDAGERSTDEYLEPAAERERESRARSDETVYDESATGGSGQFESVTNEAGTWDTMEEPGGDEPKLPSEQQQDVPAPDSVIIDEGPNVPLE</sequence>
<feature type="region of interest" description="Disordered" evidence="1">
    <location>
        <begin position="19"/>
        <end position="109"/>
    </location>
</feature>